<evidence type="ECO:0000256" key="2">
    <source>
        <dbReference type="ARBA" id="ARBA00022692"/>
    </source>
</evidence>
<feature type="transmembrane region" description="Helical" evidence="5">
    <location>
        <begin position="7"/>
        <end position="27"/>
    </location>
</feature>
<evidence type="ECO:0000313" key="7">
    <source>
        <dbReference type="Proteomes" id="UP000591941"/>
    </source>
</evidence>
<dbReference type="InterPro" id="IPR004710">
    <property type="entry name" value="Bilac:Na_transpt"/>
</dbReference>
<evidence type="ECO:0000256" key="4">
    <source>
        <dbReference type="ARBA" id="ARBA00023136"/>
    </source>
</evidence>
<feature type="transmembrane region" description="Helical" evidence="5">
    <location>
        <begin position="133"/>
        <end position="154"/>
    </location>
</feature>
<keyword evidence="4 5" id="KW-0472">Membrane</keyword>
<dbReference type="OrthoDB" id="9806785at2"/>
<feature type="transmembrane region" description="Helical" evidence="5">
    <location>
        <begin position="160"/>
        <end position="182"/>
    </location>
</feature>
<dbReference type="PANTHER" id="PTHR10361:SF28">
    <property type="entry name" value="P3 PROTEIN-RELATED"/>
    <property type="match status" value="1"/>
</dbReference>
<feature type="transmembrane region" description="Helical" evidence="5">
    <location>
        <begin position="98"/>
        <end position="121"/>
    </location>
</feature>
<organism evidence="6 7">
    <name type="scientific">Negativicoccus succinicivorans</name>
    <dbReference type="NCBI Taxonomy" id="620903"/>
    <lineage>
        <taxon>Bacteria</taxon>
        <taxon>Bacillati</taxon>
        <taxon>Bacillota</taxon>
        <taxon>Negativicutes</taxon>
        <taxon>Veillonellales</taxon>
        <taxon>Veillonellaceae</taxon>
        <taxon>Negativicoccus</taxon>
    </lineage>
</organism>
<comment type="caution">
    <text evidence="6">The sequence shown here is derived from an EMBL/GenBank/DDBJ whole genome shotgun (WGS) entry which is preliminary data.</text>
</comment>
<dbReference type="PANTHER" id="PTHR10361">
    <property type="entry name" value="SODIUM-BILE ACID COTRANSPORTER"/>
    <property type="match status" value="1"/>
</dbReference>
<protein>
    <submittedName>
        <fullName evidence="6">BASS family bile acid:Na+ symporter</fullName>
    </submittedName>
</protein>
<dbReference type="Proteomes" id="UP000591941">
    <property type="component" value="Unassembled WGS sequence"/>
</dbReference>
<sequence length="325" mass="34304">MKTIVKITGALTRYIGAIIIIFTAWAFWQPELFGWAVQYTAWFLGAAMFGMGLSIHAEDFAVVFARPREVLLGVALQYTVMPVAAWALAAGLGLPTDLALGVILVGCCPGGTASNVITYIAGGDVALSVGMTIVSTLLAPLATPFLVFGLAGAWVNVSLWAMIISVVKVVLIPVLLGLLLHTLFRSKIKPVQDVFPLVSVAAIVFIIAGIVAVNREKVLTSGLIVIGLVAIHNMVGLGLGYLAARQAKASYAKTTAIAIEVGMQNSGLAIALATANFAANPLATLPGAIFSVWHNISGSLFASYRRREEPDTAKDSVEQLPWETE</sequence>
<feature type="transmembrane region" description="Helical" evidence="5">
    <location>
        <begin position="194"/>
        <end position="213"/>
    </location>
</feature>
<reference evidence="6 7" key="1">
    <citation type="submission" date="2020-08" db="EMBL/GenBank/DDBJ databases">
        <title>Genomic Encyclopedia of Type Strains, Phase IV (KMG-IV): sequencing the most valuable type-strain genomes for metagenomic binning, comparative biology and taxonomic classification.</title>
        <authorList>
            <person name="Goeker M."/>
        </authorList>
    </citation>
    <scope>NUCLEOTIDE SEQUENCE [LARGE SCALE GENOMIC DNA]</scope>
    <source>
        <strain evidence="6 7">DSM 21255</strain>
    </source>
</reference>
<feature type="transmembrane region" description="Helical" evidence="5">
    <location>
        <begin position="219"/>
        <end position="244"/>
    </location>
</feature>
<dbReference type="RefSeq" id="WP_159822815.1">
    <property type="nucleotide sequence ID" value="NZ_CABWNB010000002.1"/>
</dbReference>
<feature type="transmembrane region" description="Helical" evidence="5">
    <location>
        <begin position="70"/>
        <end position="92"/>
    </location>
</feature>
<dbReference type="Gene3D" id="1.20.1530.20">
    <property type="match status" value="1"/>
</dbReference>
<dbReference type="EMBL" id="JACHHI010000003">
    <property type="protein sequence ID" value="MBB6477846.1"/>
    <property type="molecule type" value="Genomic_DNA"/>
</dbReference>
<dbReference type="GeneID" id="93486161"/>
<keyword evidence="3 5" id="KW-1133">Transmembrane helix</keyword>
<dbReference type="AlphaFoldDB" id="A0A841R228"/>
<dbReference type="GO" id="GO:0016020">
    <property type="term" value="C:membrane"/>
    <property type="evidence" value="ECO:0007669"/>
    <property type="project" value="UniProtKB-SubCell"/>
</dbReference>
<accession>A0A841R228</accession>
<keyword evidence="7" id="KW-1185">Reference proteome</keyword>
<dbReference type="InterPro" id="IPR038770">
    <property type="entry name" value="Na+/solute_symporter_sf"/>
</dbReference>
<proteinExistence type="predicted"/>
<evidence type="ECO:0000313" key="6">
    <source>
        <dbReference type="EMBL" id="MBB6477846.1"/>
    </source>
</evidence>
<evidence type="ECO:0000256" key="3">
    <source>
        <dbReference type="ARBA" id="ARBA00022989"/>
    </source>
</evidence>
<evidence type="ECO:0000256" key="1">
    <source>
        <dbReference type="ARBA" id="ARBA00004141"/>
    </source>
</evidence>
<dbReference type="Pfam" id="PF01758">
    <property type="entry name" value="SBF"/>
    <property type="match status" value="1"/>
</dbReference>
<evidence type="ECO:0000256" key="5">
    <source>
        <dbReference type="SAM" id="Phobius"/>
    </source>
</evidence>
<dbReference type="InterPro" id="IPR002657">
    <property type="entry name" value="BilAc:Na_symport/Acr3"/>
</dbReference>
<keyword evidence="2 5" id="KW-0812">Transmembrane</keyword>
<gene>
    <name evidence="6" type="ORF">HNR45_000879</name>
</gene>
<name>A0A841R228_9FIRM</name>
<comment type="subcellular location">
    <subcellularLocation>
        <location evidence="1">Membrane</location>
        <topology evidence="1">Multi-pass membrane protein</topology>
    </subcellularLocation>
</comment>
<feature type="transmembrane region" description="Helical" evidence="5">
    <location>
        <begin position="39"/>
        <end position="58"/>
    </location>
</feature>